<dbReference type="EMBL" id="CCYD01002887">
    <property type="protein sequence ID" value="CEG48233.1"/>
    <property type="molecule type" value="Genomic_DNA"/>
</dbReference>
<evidence type="ECO:0000313" key="2">
    <source>
        <dbReference type="Proteomes" id="UP000054928"/>
    </source>
</evidence>
<organism evidence="1 2">
    <name type="scientific">Plasmopara halstedii</name>
    <name type="common">Downy mildew of sunflower</name>
    <dbReference type="NCBI Taxonomy" id="4781"/>
    <lineage>
        <taxon>Eukaryota</taxon>
        <taxon>Sar</taxon>
        <taxon>Stramenopiles</taxon>
        <taxon>Oomycota</taxon>
        <taxon>Peronosporomycetes</taxon>
        <taxon>Peronosporales</taxon>
        <taxon>Peronosporaceae</taxon>
        <taxon>Plasmopara</taxon>
    </lineage>
</organism>
<dbReference type="GeneID" id="36400757"/>
<reference evidence="2" key="1">
    <citation type="submission" date="2014-09" db="EMBL/GenBank/DDBJ databases">
        <authorList>
            <person name="Sharma Rahul"/>
            <person name="Thines Marco"/>
        </authorList>
    </citation>
    <scope>NUCLEOTIDE SEQUENCE [LARGE SCALE GENOMIC DNA]</scope>
</reference>
<dbReference type="Proteomes" id="UP000054928">
    <property type="component" value="Unassembled WGS sequence"/>
</dbReference>
<accession>A0A0P1B276</accession>
<dbReference type="AlphaFoldDB" id="A0A0P1B276"/>
<sequence length="64" mass="7145">MQSDHGCTAISCPMACCPLARCSFDTQLVLVPHAMDAKYLSLKSGYAGFRLAWPLTREQRKHTM</sequence>
<evidence type="ECO:0000313" key="1">
    <source>
        <dbReference type="EMBL" id="CEG48233.1"/>
    </source>
</evidence>
<dbReference type="RefSeq" id="XP_024584602.1">
    <property type="nucleotide sequence ID" value="XM_024719288.1"/>
</dbReference>
<proteinExistence type="predicted"/>
<name>A0A0P1B276_PLAHL</name>
<protein>
    <submittedName>
        <fullName evidence="1">Uncharacterized protein</fullName>
    </submittedName>
</protein>
<keyword evidence="2" id="KW-1185">Reference proteome</keyword>